<sequence length="85" mass="9732">MLLCSFLLFGRPVVVFGDLTLHIFFERSTCGIKSKRIFLSADDTFIVVIQPVRQLPQGSFIVLCLAANDLRGKWFRKAIHFKKIC</sequence>
<comment type="caution">
    <text evidence="1">The sequence shown here is derived from an EMBL/GenBank/DDBJ whole genome shotgun (WGS) entry which is preliminary data.</text>
</comment>
<gene>
    <name evidence="1" type="ORF">PspP123CL_19475</name>
</gene>
<accession>A0A6B2AY57</accession>
<reference evidence="1" key="1">
    <citation type="journal article" date="2020" name="Phytopathology">
        <title>Zucchini vein clearing disease is caused by several lineages within Pseudomonas syringae species complex.</title>
        <authorList>
            <person name="Lacault C."/>
            <person name="Briand M."/>
            <person name="Jacques M.A."/>
            <person name="Darrasse A."/>
        </authorList>
    </citation>
    <scope>NUCLEOTIDE SEQUENCE</scope>
    <source>
        <strain evidence="1">P123</strain>
    </source>
</reference>
<name>A0A6B2AY57_PSESX</name>
<dbReference type="RefSeq" id="WP_024662055.1">
    <property type="nucleotide sequence ID" value="NZ_CP127127.1"/>
</dbReference>
<dbReference type="EMBL" id="VLIF01000015">
    <property type="protein sequence ID" value="NAO78087.1"/>
    <property type="molecule type" value="Genomic_DNA"/>
</dbReference>
<dbReference type="AlphaFoldDB" id="A0A6B2AY57"/>
<protein>
    <submittedName>
        <fullName evidence="1">Uncharacterized protein</fullName>
    </submittedName>
</protein>
<organism evidence="1">
    <name type="scientific">Pseudomonas syringae</name>
    <dbReference type="NCBI Taxonomy" id="317"/>
    <lineage>
        <taxon>Bacteria</taxon>
        <taxon>Pseudomonadati</taxon>
        <taxon>Pseudomonadota</taxon>
        <taxon>Gammaproteobacteria</taxon>
        <taxon>Pseudomonadales</taxon>
        <taxon>Pseudomonadaceae</taxon>
        <taxon>Pseudomonas</taxon>
    </lineage>
</organism>
<proteinExistence type="predicted"/>
<evidence type="ECO:0000313" key="1">
    <source>
        <dbReference type="EMBL" id="NAO78087.1"/>
    </source>
</evidence>